<evidence type="ECO:0000256" key="3">
    <source>
        <dbReference type="ARBA" id="ARBA00022989"/>
    </source>
</evidence>
<reference evidence="7" key="1">
    <citation type="submission" date="2016-10" db="EMBL/GenBank/DDBJ databases">
        <authorList>
            <person name="Varghese N."/>
            <person name="Submissions S."/>
        </authorList>
    </citation>
    <scope>NUCLEOTIDE SEQUENCE [LARGE SCALE GENOMIC DNA]</scope>
    <source>
        <strain evidence="7">DSM 10146</strain>
    </source>
</reference>
<evidence type="ECO:0000256" key="5">
    <source>
        <dbReference type="SAM" id="Phobius"/>
    </source>
</evidence>
<dbReference type="GO" id="GO:0022857">
    <property type="term" value="F:transmembrane transporter activity"/>
    <property type="evidence" value="ECO:0007669"/>
    <property type="project" value="InterPro"/>
</dbReference>
<organism evidence="6 7">
    <name type="scientific">Salipiger thiooxidans</name>
    <dbReference type="NCBI Taxonomy" id="282683"/>
    <lineage>
        <taxon>Bacteria</taxon>
        <taxon>Pseudomonadati</taxon>
        <taxon>Pseudomonadota</taxon>
        <taxon>Alphaproteobacteria</taxon>
        <taxon>Rhodobacterales</taxon>
        <taxon>Roseobacteraceae</taxon>
        <taxon>Salipiger</taxon>
    </lineage>
</organism>
<evidence type="ECO:0000256" key="2">
    <source>
        <dbReference type="ARBA" id="ARBA00022692"/>
    </source>
</evidence>
<feature type="transmembrane region" description="Helical" evidence="5">
    <location>
        <begin position="100"/>
        <end position="126"/>
    </location>
</feature>
<sequence>MAASLRYSKFLAPLSVWWNRFAWTPVLSLGCAIAACYVLNAVAPMPVFTPGAPEVLVWLGSAANAQAIQGLSDGAAAQAAIAALTEANTPFLQSFSVLRFSLLGLADIDAGAAFFIGAALMLITFAIQHRGILGTARVQMWIGLMVVVPMLIVGIVPFFNGNVNGDNSVPLVPPPGE</sequence>
<evidence type="ECO:0000313" key="7">
    <source>
        <dbReference type="Proteomes" id="UP000198994"/>
    </source>
</evidence>
<accession>A0A1G7ABF5</accession>
<dbReference type="AlphaFoldDB" id="A0A1G7ABF5"/>
<dbReference type="InterPro" id="IPR002293">
    <property type="entry name" value="AA/rel_permease1"/>
</dbReference>
<keyword evidence="7" id="KW-1185">Reference proteome</keyword>
<dbReference type="STRING" id="282683.SAMN04488105_1014"/>
<gene>
    <name evidence="6" type="ORF">SAMN04488105_1014</name>
</gene>
<protein>
    <submittedName>
        <fullName evidence="6">Amino acid permease</fullName>
    </submittedName>
</protein>
<dbReference type="PROSITE" id="PS51257">
    <property type="entry name" value="PROKAR_LIPOPROTEIN"/>
    <property type="match status" value="1"/>
</dbReference>
<dbReference type="Proteomes" id="UP000198994">
    <property type="component" value="Unassembled WGS sequence"/>
</dbReference>
<feature type="transmembrane region" description="Helical" evidence="5">
    <location>
        <begin position="138"/>
        <end position="159"/>
    </location>
</feature>
<evidence type="ECO:0000256" key="4">
    <source>
        <dbReference type="ARBA" id="ARBA00023136"/>
    </source>
</evidence>
<dbReference type="Pfam" id="PF13520">
    <property type="entry name" value="AA_permease_2"/>
    <property type="match status" value="1"/>
</dbReference>
<name>A0A1G7ABF5_9RHOB</name>
<keyword evidence="3 5" id="KW-1133">Transmembrane helix</keyword>
<evidence type="ECO:0000313" key="6">
    <source>
        <dbReference type="EMBL" id="SDE11206.1"/>
    </source>
</evidence>
<dbReference type="GO" id="GO:0016020">
    <property type="term" value="C:membrane"/>
    <property type="evidence" value="ECO:0007669"/>
    <property type="project" value="UniProtKB-SubCell"/>
</dbReference>
<proteinExistence type="predicted"/>
<evidence type="ECO:0000256" key="1">
    <source>
        <dbReference type="ARBA" id="ARBA00004141"/>
    </source>
</evidence>
<comment type="subcellular location">
    <subcellularLocation>
        <location evidence="1">Membrane</location>
        <topology evidence="1">Multi-pass membrane protein</topology>
    </subcellularLocation>
</comment>
<dbReference type="EMBL" id="FNAV01000001">
    <property type="protein sequence ID" value="SDE11206.1"/>
    <property type="molecule type" value="Genomic_DNA"/>
</dbReference>
<keyword evidence="4 5" id="KW-0472">Membrane</keyword>
<dbReference type="RefSeq" id="WP_207545796.1">
    <property type="nucleotide sequence ID" value="NZ_FNAV01000001.1"/>
</dbReference>
<feature type="transmembrane region" description="Helical" evidence="5">
    <location>
        <begin position="21"/>
        <end position="43"/>
    </location>
</feature>
<keyword evidence="2 5" id="KW-0812">Transmembrane</keyword>